<reference evidence="1 2" key="1">
    <citation type="submission" date="2013-06" db="EMBL/GenBank/DDBJ databases">
        <authorList>
            <person name="Weinstock G."/>
            <person name="Sodergren E."/>
            <person name="Clifton S."/>
            <person name="Fulton L."/>
            <person name="Fulton B."/>
            <person name="Courtney L."/>
            <person name="Fronick C."/>
            <person name="Harrison M."/>
            <person name="Strong C."/>
            <person name="Farmer C."/>
            <person name="Delahaunty K."/>
            <person name="Markovic C."/>
            <person name="Hall O."/>
            <person name="Minx P."/>
            <person name="Tomlinson C."/>
            <person name="Mitreva M."/>
            <person name="Nelson J."/>
            <person name="Hou S."/>
            <person name="Wollam A."/>
            <person name="Pepin K.H."/>
            <person name="Johnson M."/>
            <person name="Bhonagiri V."/>
            <person name="Nash W.E."/>
            <person name="Warren W."/>
            <person name="Chinwalla A."/>
            <person name="Mardis E.R."/>
            <person name="Wilson R.K."/>
        </authorList>
    </citation>
    <scope>NUCLEOTIDE SEQUENCE [LARGE SCALE GENOMIC DNA]</scope>
    <source>
        <strain evidence="1 2">ATCC 51271</strain>
    </source>
</reference>
<proteinExistence type="predicted"/>
<organism evidence="1 2">
    <name type="scientific">Catonella morbi ATCC 51271</name>
    <dbReference type="NCBI Taxonomy" id="592026"/>
    <lineage>
        <taxon>Bacteria</taxon>
        <taxon>Bacillati</taxon>
        <taxon>Bacillota</taxon>
        <taxon>Clostridia</taxon>
        <taxon>Lachnospirales</taxon>
        <taxon>Lachnospiraceae</taxon>
        <taxon>Catonella</taxon>
    </lineage>
</organism>
<name>V2Y3I3_9FIRM</name>
<evidence type="ECO:0000313" key="2">
    <source>
        <dbReference type="Proteomes" id="UP000018227"/>
    </source>
</evidence>
<dbReference type="HOGENOM" id="CLU_1179499_0_0_9"/>
<dbReference type="eggNOG" id="ENOG502ZBBM">
    <property type="taxonomic scope" value="Bacteria"/>
</dbReference>
<evidence type="ECO:0000313" key="1">
    <source>
        <dbReference type="EMBL" id="ESL02627.1"/>
    </source>
</evidence>
<accession>V2Y3I3</accession>
<comment type="caution">
    <text evidence="1">The sequence shown here is derived from an EMBL/GenBank/DDBJ whole genome shotgun (WGS) entry which is preliminary data.</text>
</comment>
<dbReference type="EMBL" id="ACIL03000014">
    <property type="protein sequence ID" value="ESL02627.1"/>
    <property type="molecule type" value="Genomic_DNA"/>
</dbReference>
<dbReference type="Proteomes" id="UP000018227">
    <property type="component" value="Unassembled WGS sequence"/>
</dbReference>
<protein>
    <submittedName>
        <fullName evidence="1">Uncharacterized protein</fullName>
    </submittedName>
</protein>
<dbReference type="AlphaFoldDB" id="V2Y3I3"/>
<keyword evidence="2" id="KW-1185">Reference proteome</keyword>
<gene>
    <name evidence="1" type="ORF">GCWU0000282_002219</name>
</gene>
<sequence>MHFGFKHKAEEEKLLKIKCVWEHNGNDSLIYSCNLIGAFTRGVSKEDALKKMESEIISYCAWAGQSVTLPLDIIITQEKVSELNIRDADSDVIFDSERTGLTISEYNRLKELALKSAADFYRLYDSFPDKNKSCLPERDTFYGKIPRTAEAMYQHTKNVNSYYWGEIGVEVGNEGTILENRTQGFEILEKNVNFLEANVLEGSYGELWSLSKVLRRFIWHDRIHAKAMYRMGIKTFGIEQIPNIFNFEI</sequence>